<name>A0A9W8Y747_9PLEO</name>
<dbReference type="Gene3D" id="3.40.50.720">
    <property type="entry name" value="NAD(P)-binding Rossmann-like Domain"/>
    <property type="match status" value="1"/>
</dbReference>
<comment type="similarity">
    <text evidence="1">Belongs to the short-chain dehydrogenases/reductases (SDR) family.</text>
</comment>
<dbReference type="Proteomes" id="UP001140560">
    <property type="component" value="Unassembled WGS sequence"/>
</dbReference>
<dbReference type="InterPro" id="IPR036291">
    <property type="entry name" value="NAD(P)-bd_dom_sf"/>
</dbReference>
<dbReference type="EMBL" id="JAPEUY010000012">
    <property type="protein sequence ID" value="KAJ4367597.1"/>
    <property type="molecule type" value="Genomic_DNA"/>
</dbReference>
<evidence type="ECO:0000256" key="1">
    <source>
        <dbReference type="ARBA" id="ARBA00006484"/>
    </source>
</evidence>
<dbReference type="GO" id="GO:0016491">
    <property type="term" value="F:oxidoreductase activity"/>
    <property type="evidence" value="ECO:0007669"/>
    <property type="project" value="UniProtKB-KW"/>
</dbReference>
<dbReference type="Pfam" id="PF00106">
    <property type="entry name" value="adh_short"/>
    <property type="match status" value="1"/>
</dbReference>
<protein>
    <recommendedName>
        <fullName evidence="5">NAD(P)-binding protein</fullName>
    </recommendedName>
</protein>
<organism evidence="3 4">
    <name type="scientific">Neocucurbitaria cava</name>
    <dbReference type="NCBI Taxonomy" id="798079"/>
    <lineage>
        <taxon>Eukaryota</taxon>
        <taxon>Fungi</taxon>
        <taxon>Dikarya</taxon>
        <taxon>Ascomycota</taxon>
        <taxon>Pezizomycotina</taxon>
        <taxon>Dothideomycetes</taxon>
        <taxon>Pleosporomycetidae</taxon>
        <taxon>Pleosporales</taxon>
        <taxon>Pleosporineae</taxon>
        <taxon>Cucurbitariaceae</taxon>
        <taxon>Neocucurbitaria</taxon>
    </lineage>
</organism>
<dbReference type="AlphaFoldDB" id="A0A9W8Y747"/>
<dbReference type="PRINTS" id="PR00081">
    <property type="entry name" value="GDHRDH"/>
</dbReference>
<gene>
    <name evidence="3" type="ORF">N0V83_007182</name>
</gene>
<keyword evidence="4" id="KW-1185">Reference proteome</keyword>
<evidence type="ECO:0000313" key="3">
    <source>
        <dbReference type="EMBL" id="KAJ4367597.1"/>
    </source>
</evidence>
<dbReference type="InterPro" id="IPR002347">
    <property type="entry name" value="SDR_fam"/>
</dbReference>
<evidence type="ECO:0008006" key="5">
    <source>
        <dbReference type="Google" id="ProtNLM"/>
    </source>
</evidence>
<keyword evidence="2" id="KW-0560">Oxidoreductase</keyword>
<reference evidence="3" key="1">
    <citation type="submission" date="2022-10" db="EMBL/GenBank/DDBJ databases">
        <title>Tapping the CABI collections for fungal endophytes: first genome assemblies for Collariella, Neodidymelliopsis, Ascochyta clinopodiicola, Didymella pomorum, Didymosphaeria variabile, Neocosmospora piperis and Neocucurbitaria cava.</title>
        <authorList>
            <person name="Hill R."/>
        </authorList>
    </citation>
    <scope>NUCLEOTIDE SEQUENCE</scope>
    <source>
        <strain evidence="3">IMI 356814</strain>
    </source>
</reference>
<dbReference type="OrthoDB" id="191139at2759"/>
<dbReference type="PANTHER" id="PTHR24320:SF272">
    <property type="entry name" value="NAD(P)-BINDING ROSSMANN-FOLD SUPERFAMILY PROTEIN"/>
    <property type="match status" value="1"/>
</dbReference>
<evidence type="ECO:0000256" key="2">
    <source>
        <dbReference type="ARBA" id="ARBA00023002"/>
    </source>
</evidence>
<comment type="caution">
    <text evidence="3">The sequence shown here is derived from an EMBL/GenBank/DDBJ whole genome shotgun (WGS) entry which is preliminary data.</text>
</comment>
<dbReference type="PANTHER" id="PTHR24320">
    <property type="entry name" value="RETINOL DEHYDROGENASE"/>
    <property type="match status" value="1"/>
</dbReference>
<sequence length="338" mass="36679">MAEYNTPEFTRYAAAHEKVKGAGDARPTALQIVKDNDLEGKLGGKVILITGCSSGLGIETVRALKATGAHVFATARSLPKGQKALVDSLEPGKVDLLHLDLNSLASVRKCAADFLEASGGKLNILINNAGVMATPEGTTEDGFETQFGTNHLGHFLLFQLLKPALLSSSTPDFNSRVVALSSTSHRYFPVKMDNIMLTGEYEPNRAYAHSKTANIWFANEIERKYGSQGLHALSLNPGGIWTALQGYVADQIAAWKENPAINDYVKSTEQGAATTVWAAIGKVLEGKGGLYLDNCTVSPPVKEGYQLMDTGYEKWAYDPENEAKLWKMSNEYVGFKEE</sequence>
<evidence type="ECO:0000313" key="4">
    <source>
        <dbReference type="Proteomes" id="UP001140560"/>
    </source>
</evidence>
<dbReference type="SUPFAM" id="SSF51735">
    <property type="entry name" value="NAD(P)-binding Rossmann-fold domains"/>
    <property type="match status" value="1"/>
</dbReference>
<proteinExistence type="inferred from homology"/>
<accession>A0A9W8Y747</accession>